<name>A0A4U8Z5Y7_METTU</name>
<evidence type="ECO:0000313" key="1">
    <source>
        <dbReference type="EMBL" id="VFU10761.1"/>
    </source>
</evidence>
<evidence type="ECO:0008006" key="3">
    <source>
        <dbReference type="Google" id="ProtNLM"/>
    </source>
</evidence>
<dbReference type="Pfam" id="PF06099">
    <property type="entry name" value="Phenol_hyd_sub"/>
    <property type="match status" value="1"/>
</dbReference>
<dbReference type="EMBL" id="LR536450">
    <property type="protein sequence ID" value="VFU10761.1"/>
    <property type="molecule type" value="Genomic_DNA"/>
</dbReference>
<dbReference type="InterPro" id="IPR010353">
    <property type="entry name" value="DmpK"/>
</dbReference>
<reference evidence="1 2" key="1">
    <citation type="submission" date="2019-03" db="EMBL/GenBank/DDBJ databases">
        <authorList>
            <person name="Kox A.R. M."/>
        </authorList>
    </citation>
    <scope>NUCLEOTIDE SEQUENCE [LARGE SCALE GENOMIC DNA]</scope>
    <source>
        <strain evidence="1">MTUNDRAET4 annotated genome</strain>
    </source>
</reference>
<proteinExistence type="predicted"/>
<gene>
    <name evidence="1" type="ORF">MTUNDRAET4_3880</name>
</gene>
<evidence type="ECO:0000313" key="2">
    <source>
        <dbReference type="Proteomes" id="UP000294360"/>
    </source>
</evidence>
<sequence length="114" mass="12559">MADHRWSAAAEHGAPMRAASISKYEREDDGATLDLARRYIRVVGVRCGFIEFEFTIADPMLTIELIMPPSAFDEFCRAQGANISATDDVELAFARLRERSAGQSKTASTTTSKN</sequence>
<accession>A0A4U8Z5Y7</accession>
<dbReference type="AlphaFoldDB" id="A0A4U8Z5Y7"/>
<dbReference type="Proteomes" id="UP000294360">
    <property type="component" value="Chromosome"/>
</dbReference>
<dbReference type="KEGG" id="mtun:MTUNDRAET4_3880"/>
<protein>
    <recommendedName>
        <fullName evidence="3">Phenol hydroxylase</fullName>
    </recommendedName>
</protein>
<organism evidence="1 2">
    <name type="scientific">Methylocella tundrae</name>
    <dbReference type="NCBI Taxonomy" id="227605"/>
    <lineage>
        <taxon>Bacteria</taxon>
        <taxon>Pseudomonadati</taxon>
        <taxon>Pseudomonadota</taxon>
        <taxon>Alphaproteobacteria</taxon>
        <taxon>Hyphomicrobiales</taxon>
        <taxon>Beijerinckiaceae</taxon>
        <taxon>Methylocella</taxon>
    </lineage>
</organism>